<dbReference type="PROSITE" id="PS01064">
    <property type="entry name" value="PYRIDOX_OXIDASE"/>
    <property type="match status" value="1"/>
</dbReference>
<dbReference type="NCBIfam" id="NF004231">
    <property type="entry name" value="PRK05679.1"/>
    <property type="match status" value="1"/>
</dbReference>
<keyword evidence="4" id="KW-0288">FMN</keyword>
<gene>
    <name evidence="9" type="primary">pdxH</name>
    <name evidence="9" type="ORF">K7C98_04625</name>
</gene>
<comment type="similarity">
    <text evidence="2">Belongs to the pyridoxamine 5'-phosphate oxidase family.</text>
</comment>
<reference evidence="9" key="1">
    <citation type="submission" date="2021-08" db="EMBL/GenBank/DDBJ databases">
        <authorList>
            <person name="Stevens D.C."/>
        </authorList>
    </citation>
    <scope>NUCLEOTIDE SEQUENCE</scope>
    <source>
        <strain evidence="9">DSM 53165</strain>
    </source>
</reference>
<keyword evidence="10" id="KW-1185">Reference proteome</keyword>
<evidence type="ECO:0000256" key="6">
    <source>
        <dbReference type="NCBIfam" id="TIGR00558"/>
    </source>
</evidence>
<dbReference type="Pfam" id="PF10590">
    <property type="entry name" value="PNP_phzG_C"/>
    <property type="match status" value="1"/>
</dbReference>
<dbReference type="EC" id="1.4.3.5" evidence="6"/>
<evidence type="ECO:0000256" key="1">
    <source>
        <dbReference type="ARBA" id="ARBA00001917"/>
    </source>
</evidence>
<keyword evidence="3" id="KW-0285">Flavoprotein</keyword>
<evidence type="ECO:0000313" key="9">
    <source>
        <dbReference type="EMBL" id="MBZ5708531.1"/>
    </source>
</evidence>
<protein>
    <recommendedName>
        <fullName evidence="6">Pyridoxamine 5'-phosphate oxidase</fullName>
        <ecNumber evidence="6">1.4.3.5</ecNumber>
    </recommendedName>
</protein>
<feature type="domain" description="Pyridoxine 5'-phosphate oxidase dimerisation C-terminal" evidence="8">
    <location>
        <begin position="160"/>
        <end position="200"/>
    </location>
</feature>
<dbReference type="SUPFAM" id="SSF50475">
    <property type="entry name" value="FMN-binding split barrel"/>
    <property type="match status" value="1"/>
</dbReference>
<dbReference type="HAMAP" id="MF_01629">
    <property type="entry name" value="PdxH"/>
    <property type="match status" value="1"/>
</dbReference>
<name>A0ABS7TJY7_9BACT</name>
<dbReference type="NCBIfam" id="TIGR00558">
    <property type="entry name" value="pdxH"/>
    <property type="match status" value="1"/>
</dbReference>
<feature type="domain" description="Pyridoxamine 5'-phosphate oxidase N-terminal" evidence="7">
    <location>
        <begin position="24"/>
        <end position="142"/>
    </location>
</feature>
<evidence type="ECO:0000256" key="3">
    <source>
        <dbReference type="ARBA" id="ARBA00022630"/>
    </source>
</evidence>
<dbReference type="EMBL" id="JAIRAU010000001">
    <property type="protein sequence ID" value="MBZ5708531.1"/>
    <property type="molecule type" value="Genomic_DNA"/>
</dbReference>
<dbReference type="InterPro" id="IPR019576">
    <property type="entry name" value="Pyridoxamine_oxidase_dimer_C"/>
</dbReference>
<organism evidence="9 10">
    <name type="scientific">Nannocystis pusilla</name>
    <dbReference type="NCBI Taxonomy" id="889268"/>
    <lineage>
        <taxon>Bacteria</taxon>
        <taxon>Pseudomonadati</taxon>
        <taxon>Myxococcota</taxon>
        <taxon>Polyangia</taxon>
        <taxon>Nannocystales</taxon>
        <taxon>Nannocystaceae</taxon>
        <taxon>Nannocystis</taxon>
    </lineage>
</organism>
<dbReference type="RefSeq" id="WP_224190278.1">
    <property type="nucleotide sequence ID" value="NZ_JAIRAU010000001.1"/>
</dbReference>
<dbReference type="PIRSF" id="PIRSF000190">
    <property type="entry name" value="Pyd_amn-ph_oxd"/>
    <property type="match status" value="1"/>
</dbReference>
<evidence type="ECO:0000256" key="5">
    <source>
        <dbReference type="ARBA" id="ARBA00023002"/>
    </source>
</evidence>
<evidence type="ECO:0000259" key="7">
    <source>
        <dbReference type="Pfam" id="PF01243"/>
    </source>
</evidence>
<evidence type="ECO:0000259" key="8">
    <source>
        <dbReference type="Pfam" id="PF10590"/>
    </source>
</evidence>
<keyword evidence="5 9" id="KW-0560">Oxidoreductase</keyword>
<comment type="cofactor">
    <cofactor evidence="1">
        <name>FMN</name>
        <dbReference type="ChEBI" id="CHEBI:58210"/>
    </cofactor>
</comment>
<comment type="caution">
    <text evidence="9">The sequence shown here is derived from an EMBL/GenBank/DDBJ whole genome shotgun (WGS) entry which is preliminary data.</text>
</comment>
<proteinExistence type="inferred from homology"/>
<dbReference type="Pfam" id="PF01243">
    <property type="entry name" value="PNPOx_N"/>
    <property type="match status" value="1"/>
</dbReference>
<evidence type="ECO:0000313" key="10">
    <source>
        <dbReference type="Proteomes" id="UP001139031"/>
    </source>
</evidence>
<dbReference type="Proteomes" id="UP001139031">
    <property type="component" value="Unassembled WGS sequence"/>
</dbReference>
<dbReference type="PANTHER" id="PTHR10851">
    <property type="entry name" value="PYRIDOXINE-5-PHOSPHATE OXIDASE"/>
    <property type="match status" value="1"/>
</dbReference>
<accession>A0ABS7TJY7</accession>
<sequence length="200" mass="22425">MSVRKPEPDLQPLALFQEWFAAAVASGMAMPEAMTLATATASGRPSARMVLFKGLDPAGRLRFFTNYDSRKAGELDDNPRAALLFWWPTLYVQVRVEGRVVRLPAAESDAYFASRPRLSQLGAVASPQSRPIMDFQQLLDRVSTLAHEIGDHPVPRPDNWGGYAVEPDAWEFWVGHDGRLHERFVYIREGATWAFKLLAP</sequence>
<dbReference type="Gene3D" id="2.30.110.10">
    <property type="entry name" value="Electron Transport, Fmn-binding Protein, Chain A"/>
    <property type="match status" value="1"/>
</dbReference>
<dbReference type="PANTHER" id="PTHR10851:SF0">
    <property type="entry name" value="PYRIDOXINE-5'-PHOSPHATE OXIDASE"/>
    <property type="match status" value="1"/>
</dbReference>
<dbReference type="InterPro" id="IPR019740">
    <property type="entry name" value="Pyridox_Oxase_CS"/>
</dbReference>
<evidence type="ECO:0000256" key="2">
    <source>
        <dbReference type="ARBA" id="ARBA00007301"/>
    </source>
</evidence>
<dbReference type="InterPro" id="IPR012349">
    <property type="entry name" value="Split_barrel_FMN-bd"/>
</dbReference>
<dbReference type="InterPro" id="IPR000659">
    <property type="entry name" value="Pyridox_Oxase"/>
</dbReference>
<dbReference type="InterPro" id="IPR011576">
    <property type="entry name" value="Pyridox_Oxase_N"/>
</dbReference>
<dbReference type="GO" id="GO:0004733">
    <property type="term" value="F:pyridoxamine phosphate oxidase activity"/>
    <property type="evidence" value="ECO:0007669"/>
    <property type="project" value="UniProtKB-EC"/>
</dbReference>
<evidence type="ECO:0000256" key="4">
    <source>
        <dbReference type="ARBA" id="ARBA00022643"/>
    </source>
</evidence>